<accession>A0A1I4TTR8</accession>
<protein>
    <recommendedName>
        <fullName evidence="1">DUF374 domain-containing protein</fullName>
    </recommendedName>
</protein>
<reference evidence="2 3" key="1">
    <citation type="submission" date="2017-12" db="EMBL/GenBank/DDBJ databases">
        <title>Anaerobic carbon monoxide metabolism by Pleomorphomonas carboxyditropha sp. nov., a new mesophilic hydrogenogenic carboxidotroph.</title>
        <authorList>
            <person name="Esquivel-Elizondo S."/>
            <person name="Krajmalnik-Brown R."/>
        </authorList>
    </citation>
    <scope>NUCLEOTIDE SEQUENCE [LARGE SCALE GENOMIC DNA]</scope>
    <source>
        <strain evidence="2 3">R5-392</strain>
    </source>
</reference>
<comment type="caution">
    <text evidence="2">The sequence shown here is derived from an EMBL/GenBank/DDBJ whole genome shotgun (WGS) entry which is preliminary data.</text>
</comment>
<gene>
    <name evidence="2" type="ORF">CXZ10_18235</name>
</gene>
<dbReference type="OrthoDB" id="9810508at2"/>
<sequence length="247" mass="26647">MPLDRKILGSAPVSRALSHLLAWHVLTVFRTARLTVVPAEAFDVARAEAPAIFTFWHGLAMMTPRAVPIDLPIVPMIARNAAAGVVADAVGTQGIRTIRASGSQGAHTQHRKGGAAGFRQALRELKAGNSVLMTADVPKVSQVSGKGVIHLARLSGRPIIPIAYVSRYGLRFNNWDRMVVDLPFSPATLRHGAPIRVPADADDEAVERLRRYLTEELDRITQDAYERTGIAGKFIPGPTNQDPAADG</sequence>
<dbReference type="AlphaFoldDB" id="A0A1I4TTR8"/>
<evidence type="ECO:0000313" key="2">
    <source>
        <dbReference type="EMBL" id="PKR87668.1"/>
    </source>
</evidence>
<organism evidence="2 3">
    <name type="scientific">Pleomorphomonas diazotrophica</name>
    <dbReference type="NCBI Taxonomy" id="1166257"/>
    <lineage>
        <taxon>Bacteria</taxon>
        <taxon>Pseudomonadati</taxon>
        <taxon>Pseudomonadota</taxon>
        <taxon>Alphaproteobacteria</taxon>
        <taxon>Hyphomicrobiales</taxon>
        <taxon>Pleomorphomonadaceae</taxon>
        <taxon>Pleomorphomonas</taxon>
    </lineage>
</organism>
<dbReference type="Pfam" id="PF04028">
    <property type="entry name" value="DUF374"/>
    <property type="match status" value="1"/>
</dbReference>
<keyword evidence="3" id="KW-1185">Reference proteome</keyword>
<dbReference type="RefSeq" id="WP_101290795.1">
    <property type="nucleotide sequence ID" value="NZ_FOUQ01000006.1"/>
</dbReference>
<evidence type="ECO:0000313" key="3">
    <source>
        <dbReference type="Proteomes" id="UP000233491"/>
    </source>
</evidence>
<dbReference type="Proteomes" id="UP000233491">
    <property type="component" value="Unassembled WGS sequence"/>
</dbReference>
<feature type="domain" description="DUF374" evidence="1">
    <location>
        <begin position="71"/>
        <end position="139"/>
    </location>
</feature>
<proteinExistence type="predicted"/>
<dbReference type="InterPro" id="IPR007172">
    <property type="entry name" value="DUF374"/>
</dbReference>
<name>A0A1I4TTR8_9HYPH</name>
<evidence type="ECO:0000259" key="1">
    <source>
        <dbReference type="Pfam" id="PF04028"/>
    </source>
</evidence>
<dbReference type="EMBL" id="PJNW01000016">
    <property type="protein sequence ID" value="PKR87668.1"/>
    <property type="molecule type" value="Genomic_DNA"/>
</dbReference>